<name>A0AA39QNY2_9AGAR</name>
<keyword evidence="2" id="KW-1185">Reference proteome</keyword>
<gene>
    <name evidence="1" type="ORF">EDD18DRAFT_1123453</name>
</gene>
<protein>
    <submittedName>
        <fullName evidence="1">Uncharacterized protein</fullName>
    </submittedName>
</protein>
<accession>A0AA39QNY2</accession>
<proteinExistence type="predicted"/>
<evidence type="ECO:0000313" key="2">
    <source>
        <dbReference type="Proteomes" id="UP001175228"/>
    </source>
</evidence>
<reference evidence="1" key="1">
    <citation type="submission" date="2023-06" db="EMBL/GenBank/DDBJ databases">
        <authorList>
            <consortium name="Lawrence Berkeley National Laboratory"/>
            <person name="Ahrendt S."/>
            <person name="Sahu N."/>
            <person name="Indic B."/>
            <person name="Wong-Bajracharya J."/>
            <person name="Merenyi Z."/>
            <person name="Ke H.-M."/>
            <person name="Monk M."/>
            <person name="Kocsube S."/>
            <person name="Drula E."/>
            <person name="Lipzen A."/>
            <person name="Balint B."/>
            <person name="Henrissat B."/>
            <person name="Andreopoulos B."/>
            <person name="Martin F.M."/>
            <person name="Harder C.B."/>
            <person name="Rigling D."/>
            <person name="Ford K.L."/>
            <person name="Foster G.D."/>
            <person name="Pangilinan J."/>
            <person name="Papanicolaou A."/>
            <person name="Barry K."/>
            <person name="LaButti K."/>
            <person name="Viragh M."/>
            <person name="Koriabine M."/>
            <person name="Yan M."/>
            <person name="Riley R."/>
            <person name="Champramary S."/>
            <person name="Plett K.L."/>
            <person name="Tsai I.J."/>
            <person name="Slot J."/>
            <person name="Sipos G."/>
            <person name="Plett J."/>
            <person name="Nagy L.G."/>
            <person name="Grigoriev I.V."/>
        </authorList>
    </citation>
    <scope>NUCLEOTIDE SEQUENCE</scope>
    <source>
        <strain evidence="1">HWK02</strain>
    </source>
</reference>
<organism evidence="1 2">
    <name type="scientific">Armillaria luteobubalina</name>
    <dbReference type="NCBI Taxonomy" id="153913"/>
    <lineage>
        <taxon>Eukaryota</taxon>
        <taxon>Fungi</taxon>
        <taxon>Dikarya</taxon>
        <taxon>Basidiomycota</taxon>
        <taxon>Agaricomycotina</taxon>
        <taxon>Agaricomycetes</taxon>
        <taxon>Agaricomycetidae</taxon>
        <taxon>Agaricales</taxon>
        <taxon>Marasmiineae</taxon>
        <taxon>Physalacriaceae</taxon>
        <taxon>Armillaria</taxon>
    </lineage>
</organism>
<dbReference type="Proteomes" id="UP001175228">
    <property type="component" value="Unassembled WGS sequence"/>
</dbReference>
<dbReference type="AlphaFoldDB" id="A0AA39QNY2"/>
<comment type="caution">
    <text evidence="1">The sequence shown here is derived from an EMBL/GenBank/DDBJ whole genome shotgun (WGS) entry which is preliminary data.</text>
</comment>
<evidence type="ECO:0000313" key="1">
    <source>
        <dbReference type="EMBL" id="KAK0506455.1"/>
    </source>
</evidence>
<dbReference type="EMBL" id="JAUEPU010000001">
    <property type="protein sequence ID" value="KAK0506455.1"/>
    <property type="molecule type" value="Genomic_DNA"/>
</dbReference>
<sequence length="99" mass="10812">MVSAVPSSFILTFSLTYNTATPTDVLSLDATIVAVNDALVYFEGKFEVHGTCVDVHSAATMARASTKLLERHLICRDNIAALQSDVSLTTMVYAWKKKE</sequence>